<feature type="signal peptide" evidence="6">
    <location>
        <begin position="1"/>
        <end position="21"/>
    </location>
</feature>
<dbReference type="InterPro" id="IPR028146">
    <property type="entry name" value="PRKCSH_N"/>
</dbReference>
<keyword evidence="2 6" id="KW-0732">Signal</keyword>
<accession>A0A1J4KIW3</accession>
<reference evidence="8" key="1">
    <citation type="submission" date="2016-10" db="EMBL/GenBank/DDBJ databases">
        <authorList>
            <person name="Benchimol M."/>
            <person name="Almeida L.G."/>
            <person name="Vasconcelos A.T."/>
            <person name="Perreira-Neves A."/>
            <person name="Rosa I.A."/>
            <person name="Tasca T."/>
            <person name="Bogo M.R."/>
            <person name="de Souza W."/>
        </authorList>
    </citation>
    <scope>NUCLEOTIDE SEQUENCE [LARGE SCALE GENOMIC DNA]</scope>
    <source>
        <strain evidence="8">K</strain>
    </source>
</reference>
<dbReference type="RefSeq" id="XP_068364162.1">
    <property type="nucleotide sequence ID" value="XM_068500780.1"/>
</dbReference>
<proteinExistence type="predicted"/>
<dbReference type="CDD" id="cd00112">
    <property type="entry name" value="LDLa"/>
    <property type="match status" value="2"/>
</dbReference>
<dbReference type="PANTHER" id="PTHR12630">
    <property type="entry name" value="N-LINKED OLIGOSACCHARIDE PROCESSING"/>
    <property type="match status" value="1"/>
</dbReference>
<dbReference type="InterPro" id="IPR002172">
    <property type="entry name" value="LDrepeatLR_classA_rpt"/>
</dbReference>
<feature type="region of interest" description="Disordered" evidence="5">
    <location>
        <begin position="220"/>
        <end position="243"/>
    </location>
</feature>
<dbReference type="EMBL" id="MLAK01000595">
    <property type="protein sequence ID" value="OHT11026.1"/>
    <property type="molecule type" value="Genomic_DNA"/>
</dbReference>
<keyword evidence="9" id="KW-1185">Reference proteome</keyword>
<evidence type="ECO:0000256" key="1">
    <source>
        <dbReference type="ARBA" id="ARBA00022387"/>
    </source>
</evidence>
<evidence type="ECO:0000256" key="2">
    <source>
        <dbReference type="ARBA" id="ARBA00022729"/>
    </source>
</evidence>
<dbReference type="Gene3D" id="2.70.130.10">
    <property type="entry name" value="Mannose-6-phosphate receptor binding domain"/>
    <property type="match status" value="1"/>
</dbReference>
<keyword evidence="4" id="KW-1015">Disulfide bond</keyword>
<gene>
    <name evidence="8" type="ORF">TRFO_19414</name>
</gene>
<dbReference type="Pfam" id="PF13015">
    <property type="entry name" value="PRKCSH_1"/>
    <property type="match status" value="1"/>
</dbReference>
<dbReference type="OrthoDB" id="28322at2759"/>
<protein>
    <recommendedName>
        <fullName evidence="1">Glucosidase 2 subunit beta</fullName>
    </recommendedName>
</protein>
<feature type="domain" description="MRH" evidence="7">
    <location>
        <begin position="312"/>
        <end position="424"/>
    </location>
</feature>
<dbReference type="SUPFAM" id="SSF57424">
    <property type="entry name" value="LDL receptor-like module"/>
    <property type="match status" value="1"/>
</dbReference>
<dbReference type="InterPro" id="IPR039794">
    <property type="entry name" value="Gtb1-like"/>
</dbReference>
<dbReference type="Pfam" id="PF12999">
    <property type="entry name" value="PRKCSH-like"/>
    <property type="match status" value="1"/>
</dbReference>
<dbReference type="SUPFAM" id="SSF50911">
    <property type="entry name" value="Mannose 6-phosphate receptor domain"/>
    <property type="match status" value="1"/>
</dbReference>
<evidence type="ECO:0000256" key="5">
    <source>
        <dbReference type="SAM" id="MobiDB-lite"/>
    </source>
</evidence>
<dbReference type="GO" id="GO:0006491">
    <property type="term" value="P:N-glycan processing"/>
    <property type="evidence" value="ECO:0007669"/>
    <property type="project" value="TreeGrafter"/>
</dbReference>
<dbReference type="Proteomes" id="UP000179807">
    <property type="component" value="Unassembled WGS sequence"/>
</dbReference>
<dbReference type="InterPro" id="IPR036055">
    <property type="entry name" value="LDL_receptor-like_sf"/>
</dbReference>
<evidence type="ECO:0000256" key="6">
    <source>
        <dbReference type="SAM" id="SignalP"/>
    </source>
</evidence>
<dbReference type="Gene3D" id="4.10.400.10">
    <property type="entry name" value="Low-density Lipoprotein Receptor"/>
    <property type="match status" value="1"/>
</dbReference>
<dbReference type="PANTHER" id="PTHR12630:SF1">
    <property type="entry name" value="GLUCOSIDASE 2 SUBUNIT BETA"/>
    <property type="match status" value="1"/>
</dbReference>
<evidence type="ECO:0000256" key="4">
    <source>
        <dbReference type="ARBA" id="ARBA00023157"/>
    </source>
</evidence>
<dbReference type="GeneID" id="94835484"/>
<dbReference type="InterPro" id="IPR009011">
    <property type="entry name" value="Man6P_isomerase_rcpt-bd_dom_sf"/>
</dbReference>
<comment type="caution">
    <text evidence="8">The sequence shown here is derived from an EMBL/GenBank/DDBJ whole genome shotgun (WGS) entry which is preliminary data.</text>
</comment>
<dbReference type="InterPro" id="IPR036607">
    <property type="entry name" value="PRKCSH"/>
</dbReference>
<organism evidence="8 9">
    <name type="scientific">Tritrichomonas foetus</name>
    <dbReference type="NCBI Taxonomy" id="1144522"/>
    <lineage>
        <taxon>Eukaryota</taxon>
        <taxon>Metamonada</taxon>
        <taxon>Parabasalia</taxon>
        <taxon>Tritrichomonadida</taxon>
        <taxon>Tritrichomonadidae</taxon>
        <taxon>Tritrichomonas</taxon>
    </lineage>
</organism>
<evidence type="ECO:0000259" key="7">
    <source>
        <dbReference type="PROSITE" id="PS51914"/>
    </source>
</evidence>
<dbReference type="InterPro" id="IPR044865">
    <property type="entry name" value="MRH_dom"/>
</dbReference>
<evidence type="ECO:0000256" key="3">
    <source>
        <dbReference type="ARBA" id="ARBA00022824"/>
    </source>
</evidence>
<sequence length="459" mass="52854">MLSFFTIVVSCAILGVPPSLDQKYSSHIDEKSGTFTCFDNTKKIPLSKLNDNYRDCNDGSDEPGTSLGPTDVNFYCRNENYIPYEIPRWSVGDGICDCCDGSDEQKSSSHSKCEDTCKKNNKERKKLNKKITSILEEGLKIRENEFKEGEKKRSSIEYKKNKYQTKIGNFFYKIKKIKNGEKTPTPTPQFFFPDEFENWEDPKNENSEIIFFEIDLNENENEKNENGSDGNESDSSKQPQEPIYKPKKNLSILVKIWKFIFFVNQQDIAFSEVFMRQKDGRVRLYKDKIAHWKNKISIADQFDGFSKENLPSEFISIFKNEFTFDDFKLTFLKEMNQGGTSLGSYKTFSNNSNTDKDLVSDVKRYISQKPTMNFDNGAHCWQTKSGRKTELRLVCSNENKLVSVVEADICYFKGVFATPGACTQDDINFVKNLTVSSLKEYLELIGKSEEKPTNGMFFV</sequence>
<feature type="chain" id="PRO_5012904707" description="Glucosidase 2 subunit beta" evidence="6">
    <location>
        <begin position="22"/>
        <end position="459"/>
    </location>
</feature>
<name>A0A1J4KIW3_9EUKA</name>
<dbReference type="AlphaFoldDB" id="A0A1J4KIW3"/>
<evidence type="ECO:0000313" key="9">
    <source>
        <dbReference type="Proteomes" id="UP000179807"/>
    </source>
</evidence>
<dbReference type="GO" id="GO:0017177">
    <property type="term" value="C:glucosidase II complex"/>
    <property type="evidence" value="ECO:0007669"/>
    <property type="project" value="TreeGrafter"/>
</dbReference>
<dbReference type="VEuPathDB" id="TrichDB:TRFO_19414"/>
<dbReference type="PROSITE" id="PS51914">
    <property type="entry name" value="MRH"/>
    <property type="match status" value="1"/>
</dbReference>
<keyword evidence="3" id="KW-0256">Endoplasmic reticulum</keyword>
<evidence type="ECO:0000313" key="8">
    <source>
        <dbReference type="EMBL" id="OHT11026.1"/>
    </source>
</evidence>